<dbReference type="Gene3D" id="3.40.50.880">
    <property type="match status" value="1"/>
</dbReference>
<evidence type="ECO:0000256" key="3">
    <source>
        <dbReference type="ARBA" id="ARBA00023163"/>
    </source>
</evidence>
<dbReference type="PANTHER" id="PTHR43130">
    <property type="entry name" value="ARAC-FAMILY TRANSCRIPTIONAL REGULATOR"/>
    <property type="match status" value="1"/>
</dbReference>
<dbReference type="InterPro" id="IPR009057">
    <property type="entry name" value="Homeodomain-like_sf"/>
</dbReference>
<dbReference type="InterPro" id="IPR020449">
    <property type="entry name" value="Tscrpt_reg_AraC-type_HTH"/>
</dbReference>
<dbReference type="GO" id="GO:0043565">
    <property type="term" value="F:sequence-specific DNA binding"/>
    <property type="evidence" value="ECO:0007669"/>
    <property type="project" value="InterPro"/>
</dbReference>
<protein>
    <submittedName>
        <fullName evidence="5">GlxA family transcriptional regulator</fullName>
    </submittedName>
</protein>
<evidence type="ECO:0000313" key="5">
    <source>
        <dbReference type="EMBL" id="THH35176.1"/>
    </source>
</evidence>
<dbReference type="InterPro" id="IPR052158">
    <property type="entry name" value="INH-QAR"/>
</dbReference>
<evidence type="ECO:0000259" key="4">
    <source>
        <dbReference type="PROSITE" id="PS01124"/>
    </source>
</evidence>
<dbReference type="SMART" id="SM00342">
    <property type="entry name" value="HTH_ARAC"/>
    <property type="match status" value="1"/>
</dbReference>
<dbReference type="InterPro" id="IPR018062">
    <property type="entry name" value="HTH_AraC-typ_CS"/>
</dbReference>
<dbReference type="SUPFAM" id="SSF52317">
    <property type="entry name" value="Class I glutamine amidotransferase-like"/>
    <property type="match status" value="1"/>
</dbReference>
<dbReference type="Pfam" id="PF01965">
    <property type="entry name" value="DJ-1_PfpI"/>
    <property type="match status" value="1"/>
</dbReference>
<keyword evidence="2" id="KW-0238">DNA-binding</keyword>
<dbReference type="AlphaFoldDB" id="A0A4S4N7P2"/>
<dbReference type="PANTHER" id="PTHR43130:SF3">
    <property type="entry name" value="HTH-TYPE TRANSCRIPTIONAL REGULATOR RV1931C"/>
    <property type="match status" value="1"/>
</dbReference>
<dbReference type="PROSITE" id="PS00041">
    <property type="entry name" value="HTH_ARAC_FAMILY_1"/>
    <property type="match status" value="1"/>
</dbReference>
<dbReference type="InterPro" id="IPR018060">
    <property type="entry name" value="HTH_AraC"/>
</dbReference>
<dbReference type="PROSITE" id="PS01124">
    <property type="entry name" value="HTH_ARAC_FAMILY_2"/>
    <property type="match status" value="1"/>
</dbReference>
<dbReference type="SUPFAM" id="SSF46689">
    <property type="entry name" value="Homeodomain-like"/>
    <property type="match status" value="2"/>
</dbReference>
<dbReference type="PRINTS" id="PR00032">
    <property type="entry name" value="HTHARAC"/>
</dbReference>
<dbReference type="Proteomes" id="UP000306602">
    <property type="component" value="Unassembled WGS sequence"/>
</dbReference>
<dbReference type="OrthoDB" id="9793400at2"/>
<dbReference type="Pfam" id="PF12833">
    <property type="entry name" value="HTH_18"/>
    <property type="match status" value="1"/>
</dbReference>
<dbReference type="CDD" id="cd03136">
    <property type="entry name" value="GATase1_AraC_ArgR_like"/>
    <property type="match status" value="1"/>
</dbReference>
<dbReference type="RefSeq" id="WP_136463910.1">
    <property type="nucleotide sequence ID" value="NZ_SRKY01000004.1"/>
</dbReference>
<sequence length="315" mass="35188">MTKQHFVFTLIENHTHLTLSCATEPLRIANMISGETLYSWSYASQNGETARASNDTISLVQHGFDTVPRCDRLFVIPGLDMDKHITPGLLACLRRAKRDGVRVAALCSGAWILAEAGFLSGMRAAIHWEYHDAFLERFPDVELVPSVFVADEKHMTASGGTATADLMLHLIEQDHGYDLSIAVSDMMVYVGAREGSAAQRISLQARSGMRNPHMAKAIRIMQDALEDPITPTQIADQIGISVRQLERLFGRYFNTSPKRYYTELRLDRARHLLLQTEMSISEVAIASGFQSVGHFSRLYRKAFDTSPSAQRGRMV</sequence>
<dbReference type="InterPro" id="IPR029062">
    <property type="entry name" value="Class_I_gatase-like"/>
</dbReference>
<proteinExistence type="predicted"/>
<evidence type="ECO:0000256" key="1">
    <source>
        <dbReference type="ARBA" id="ARBA00023015"/>
    </source>
</evidence>
<evidence type="ECO:0000313" key="6">
    <source>
        <dbReference type="Proteomes" id="UP000306602"/>
    </source>
</evidence>
<accession>A0A4S4N7P2</accession>
<keyword evidence="6" id="KW-1185">Reference proteome</keyword>
<evidence type="ECO:0000256" key="2">
    <source>
        <dbReference type="ARBA" id="ARBA00023125"/>
    </source>
</evidence>
<organism evidence="5 6">
    <name type="scientific">Aliishimia ponticola</name>
    <dbReference type="NCBI Taxonomy" id="2499833"/>
    <lineage>
        <taxon>Bacteria</taxon>
        <taxon>Pseudomonadati</taxon>
        <taxon>Pseudomonadota</taxon>
        <taxon>Alphaproteobacteria</taxon>
        <taxon>Rhodobacterales</taxon>
        <taxon>Paracoccaceae</taxon>
        <taxon>Aliishimia</taxon>
    </lineage>
</organism>
<dbReference type="Gene3D" id="1.10.10.60">
    <property type="entry name" value="Homeodomain-like"/>
    <property type="match status" value="2"/>
</dbReference>
<comment type="caution">
    <text evidence="5">The sequence shown here is derived from an EMBL/GenBank/DDBJ whole genome shotgun (WGS) entry which is preliminary data.</text>
</comment>
<dbReference type="GO" id="GO:0003700">
    <property type="term" value="F:DNA-binding transcription factor activity"/>
    <property type="evidence" value="ECO:0007669"/>
    <property type="project" value="InterPro"/>
</dbReference>
<gene>
    <name evidence="5" type="ORF">E4Z66_15235</name>
</gene>
<name>A0A4S4N7P2_9RHOB</name>
<feature type="domain" description="HTH araC/xylS-type" evidence="4">
    <location>
        <begin position="215"/>
        <end position="313"/>
    </location>
</feature>
<keyword evidence="3" id="KW-0804">Transcription</keyword>
<keyword evidence="1" id="KW-0805">Transcription regulation</keyword>
<dbReference type="InterPro" id="IPR002818">
    <property type="entry name" value="DJ-1/PfpI"/>
</dbReference>
<reference evidence="5 6" key="1">
    <citation type="submission" date="2019-04" db="EMBL/GenBank/DDBJ databases">
        <title>Shimia ponticola sp. nov., isolated from seawater.</title>
        <authorList>
            <person name="Kim Y.-O."/>
            <person name="Yoon J.-H."/>
        </authorList>
    </citation>
    <scope>NUCLEOTIDE SEQUENCE [LARGE SCALE GENOMIC DNA]</scope>
    <source>
        <strain evidence="5 6">MYP11</strain>
    </source>
</reference>
<dbReference type="EMBL" id="SRKY01000004">
    <property type="protein sequence ID" value="THH35176.1"/>
    <property type="molecule type" value="Genomic_DNA"/>
</dbReference>